<reference evidence="2 3" key="1">
    <citation type="submission" date="2019-11" db="EMBL/GenBank/DDBJ databases">
        <authorList>
            <person name="Cho J.-C."/>
        </authorList>
    </citation>
    <scope>NUCLEOTIDE SEQUENCE [LARGE SCALE GENOMIC DNA]</scope>
    <source>
        <strain evidence="2 3">JH702</strain>
    </source>
</reference>
<sequence>MVANAVVITNPAFETALLAASAGRAVLPCCGIREYGSTTCKKGVECESPGKHPLIKGAGKNATTNIEDIRKWGKRFPDANWAWVPGRSGLAVVDQDNRNGGDDDLESLEHTHGALPETEHVITGDGYHYTLCLPQGIQLSAQNITQGLELKTGSAAYVMLAGSRHHTGRRYEFEVGYELGEIEVAPMPDWMLELATRKSSSTPKAVSASGIDFTATRLDGSRLDGLREPGTHLWKLWHRDASIHGDQSPSGWDYKLFSELARLGYELEDAHPVLVEHRRLYGDDETKLFDPRYVDRTWTKATASTTTEPRSPVLNYERTTGIERAFWLSEKVFEMGGNITHVYALEVLASYSLNGVCHMAGGRMAQHLGGQTDRHGRRTLLWLSEHGFIQALSEPKRGKAKVWNLLFLSNEWRT</sequence>
<dbReference type="SMART" id="SM00943">
    <property type="entry name" value="Prim-Pol"/>
    <property type="match status" value="1"/>
</dbReference>
<feature type="domain" description="DNA primase/polymerase bifunctional N-terminal" evidence="1">
    <location>
        <begin position="16"/>
        <end position="191"/>
    </location>
</feature>
<gene>
    <name evidence="2" type="ORF">GKO46_13130</name>
</gene>
<dbReference type="InterPro" id="IPR015330">
    <property type="entry name" value="DNA_primase/pol_bifunc_N"/>
</dbReference>
<dbReference type="Proteomes" id="UP001321249">
    <property type="component" value="Unassembled WGS sequence"/>
</dbReference>
<proteinExistence type="predicted"/>
<dbReference type="CDD" id="cd04859">
    <property type="entry name" value="Prim_Pol"/>
    <property type="match status" value="1"/>
</dbReference>
<evidence type="ECO:0000259" key="1">
    <source>
        <dbReference type="SMART" id="SM00943"/>
    </source>
</evidence>
<dbReference type="RefSeq" id="WP_342836016.1">
    <property type="nucleotide sequence ID" value="NZ_WMBE01000006.1"/>
</dbReference>
<dbReference type="AlphaFoldDB" id="A0ABD4XV45"/>
<organism evidence="2 3">
    <name type="scientific">Candidatus Lucifugimonas marina</name>
    <dbReference type="NCBI Taxonomy" id="3038979"/>
    <lineage>
        <taxon>Bacteria</taxon>
        <taxon>Bacillati</taxon>
        <taxon>Chloroflexota</taxon>
        <taxon>Dehalococcoidia</taxon>
        <taxon>SAR202 cluster</taxon>
        <taxon>Candidatus Lucifugimonadales</taxon>
        <taxon>Candidatus Lucifugimonadaceae</taxon>
        <taxon>Candidatus Lucifugimonas</taxon>
    </lineage>
</organism>
<protein>
    <recommendedName>
        <fullName evidence="1">DNA primase/polymerase bifunctional N-terminal domain-containing protein</fullName>
    </recommendedName>
</protein>
<evidence type="ECO:0000313" key="3">
    <source>
        <dbReference type="Proteomes" id="UP001321249"/>
    </source>
</evidence>
<dbReference type="Pfam" id="PF09250">
    <property type="entry name" value="Prim-Pol"/>
    <property type="match status" value="1"/>
</dbReference>
<comment type="caution">
    <text evidence="2">The sequence shown here is derived from an EMBL/GenBank/DDBJ whole genome shotgun (WGS) entry which is preliminary data.</text>
</comment>
<dbReference type="SUPFAM" id="SSF56747">
    <property type="entry name" value="Prim-pol domain"/>
    <property type="match status" value="1"/>
</dbReference>
<evidence type="ECO:0000313" key="2">
    <source>
        <dbReference type="EMBL" id="MDG0868006.1"/>
    </source>
</evidence>
<dbReference type="EMBL" id="WMBE01000006">
    <property type="protein sequence ID" value="MDG0868006.1"/>
    <property type="molecule type" value="Genomic_DNA"/>
</dbReference>
<name>A0ABD4XV45_9CHLR</name>
<accession>A0ABD4XV45</accession>